<dbReference type="EMBL" id="CADCTR010000603">
    <property type="protein sequence ID" value="CAA9251501.1"/>
    <property type="molecule type" value="Genomic_DNA"/>
</dbReference>
<organism evidence="4">
    <name type="scientific">uncultured Chloroflexia bacterium</name>
    <dbReference type="NCBI Taxonomy" id="1672391"/>
    <lineage>
        <taxon>Bacteria</taxon>
        <taxon>Bacillati</taxon>
        <taxon>Chloroflexota</taxon>
        <taxon>Chloroflexia</taxon>
        <taxon>environmental samples</taxon>
    </lineage>
</organism>
<proteinExistence type="predicted"/>
<keyword evidence="3" id="KW-0378">Hydrolase</keyword>
<keyword evidence="1" id="KW-0645">Protease</keyword>
<evidence type="ECO:0000256" key="3">
    <source>
        <dbReference type="ARBA" id="ARBA00022801"/>
    </source>
</evidence>
<evidence type="ECO:0000256" key="2">
    <source>
        <dbReference type="ARBA" id="ARBA00022723"/>
    </source>
</evidence>
<dbReference type="GO" id="GO:0008233">
    <property type="term" value="F:peptidase activity"/>
    <property type="evidence" value="ECO:0007669"/>
    <property type="project" value="UniProtKB-KW"/>
</dbReference>
<sequence length="464" mass="51612">MHDIYRWIDERRPELIAELQELLQQPSISAQQIGLEECATLLMTQMHRDGIANTHIEPVEDAPAIVYATERAADPAAKTLLCYGHYDVQPPEPLDKWIDPPFSAAIRDDVIYARGATDNKSGVLAFVRAAQAFKEVRGAPPVNLVFLFEGEEEMGSPHLERWVLDHQELCQCDASIGLDGGVNRTSYKPEIHLGIKAILVVELRVRSHGIDFWSGRAQLMKAKSAPWRLVHCLASIFDAQGRITVDGWYDDLLPPDEDDLRHLHEELQFFDRAELARQYGLSADFPFDDDLELLRAIHYGASCNINGLYAGYTGAGSKTIVPTAAMVRLDFRCPPNLEPVDQVAKLRAHLERNGFDDIEVVVHTARANPYKTPVREAISQAVIASADEIWGEPPLVMGVSTQGTIMIHVPHPAVMSGFGAAENNLHAPNENMPIERYIQGIKFAASIFQQFADRASAPSTHSHH</sequence>
<reference evidence="4" key="1">
    <citation type="submission" date="2020-02" db="EMBL/GenBank/DDBJ databases">
        <authorList>
            <person name="Meier V. D."/>
        </authorList>
    </citation>
    <scope>NUCLEOTIDE SEQUENCE</scope>
    <source>
        <strain evidence="4">AVDCRST_MAG93</strain>
    </source>
</reference>
<dbReference type="GO" id="GO:0046872">
    <property type="term" value="F:metal ion binding"/>
    <property type="evidence" value="ECO:0007669"/>
    <property type="project" value="UniProtKB-KW"/>
</dbReference>
<dbReference type="PANTHER" id="PTHR43270">
    <property type="entry name" value="BETA-ALA-HIS DIPEPTIDASE"/>
    <property type="match status" value="1"/>
</dbReference>
<evidence type="ECO:0000256" key="1">
    <source>
        <dbReference type="ARBA" id="ARBA00022670"/>
    </source>
</evidence>
<dbReference type="InterPro" id="IPR002933">
    <property type="entry name" value="Peptidase_M20"/>
</dbReference>
<dbReference type="PANTHER" id="PTHR43270:SF8">
    <property type="entry name" value="DI- AND TRIPEPTIDASE DUG2-RELATED"/>
    <property type="match status" value="1"/>
</dbReference>
<keyword evidence="2" id="KW-0479">Metal-binding</keyword>
<dbReference type="AlphaFoldDB" id="A0A6J4IIC9"/>
<dbReference type="SUPFAM" id="SSF53187">
    <property type="entry name" value="Zn-dependent exopeptidases"/>
    <property type="match status" value="1"/>
</dbReference>
<dbReference type="GO" id="GO:0006508">
    <property type="term" value="P:proteolysis"/>
    <property type="evidence" value="ECO:0007669"/>
    <property type="project" value="UniProtKB-KW"/>
</dbReference>
<name>A0A6J4IIC9_9CHLR</name>
<dbReference type="Pfam" id="PF01546">
    <property type="entry name" value="Peptidase_M20"/>
    <property type="match status" value="1"/>
</dbReference>
<dbReference type="InterPro" id="IPR051458">
    <property type="entry name" value="Cyt/Met_Dipeptidase"/>
</dbReference>
<dbReference type="Gene3D" id="3.30.70.360">
    <property type="match status" value="1"/>
</dbReference>
<evidence type="ECO:0000313" key="4">
    <source>
        <dbReference type="EMBL" id="CAA9251501.1"/>
    </source>
</evidence>
<accession>A0A6J4IIC9</accession>
<protein>
    <submittedName>
        <fullName evidence="4">Acetylornithine deacetylase/Succinyl-diaminopimelate desuccinylase and related deacylases</fullName>
    </submittedName>
</protein>
<dbReference type="Gene3D" id="3.40.630.10">
    <property type="entry name" value="Zn peptidases"/>
    <property type="match status" value="1"/>
</dbReference>
<gene>
    <name evidence="4" type="ORF">AVDCRST_MAG93-1778</name>
</gene>